<evidence type="ECO:0000256" key="1">
    <source>
        <dbReference type="SAM" id="MobiDB-lite"/>
    </source>
</evidence>
<dbReference type="AlphaFoldDB" id="A0A158PEB0"/>
<dbReference type="OrthoDB" id="10535610at2759"/>
<name>A0A158PEB0_ANGCS</name>
<evidence type="ECO:0000313" key="4">
    <source>
        <dbReference type="WBParaSite" id="ACOC_0000174201-mRNA-1"/>
    </source>
</evidence>
<organism evidence="4">
    <name type="scientific">Angiostrongylus costaricensis</name>
    <name type="common">Nematode worm</name>
    <dbReference type="NCBI Taxonomy" id="334426"/>
    <lineage>
        <taxon>Eukaryota</taxon>
        <taxon>Metazoa</taxon>
        <taxon>Ecdysozoa</taxon>
        <taxon>Nematoda</taxon>
        <taxon>Chromadorea</taxon>
        <taxon>Rhabditida</taxon>
        <taxon>Rhabditina</taxon>
        <taxon>Rhabditomorpha</taxon>
        <taxon>Strongyloidea</taxon>
        <taxon>Metastrongylidae</taxon>
        <taxon>Angiostrongylus</taxon>
    </lineage>
</organism>
<proteinExistence type="predicted"/>
<evidence type="ECO:0000313" key="2">
    <source>
        <dbReference type="EMBL" id="VDM53328.1"/>
    </source>
</evidence>
<sequence>MERSDIGSIGCAAAKCPESEGTVEISVACFYGKISDYSEKHSPATTSTTPSEEEEEEKSTSELSTEPEEFATSTTDLTTQKDYEVLTNIPRIDQPV</sequence>
<accession>A0A158PEB0</accession>
<gene>
    <name evidence="2" type="ORF">ACOC_LOCUS1743</name>
</gene>
<reference evidence="4" key="1">
    <citation type="submission" date="2016-04" db="UniProtKB">
        <authorList>
            <consortium name="WormBaseParasite"/>
        </authorList>
    </citation>
    <scope>IDENTIFICATION</scope>
</reference>
<protein>
    <submittedName>
        <fullName evidence="4">SCP domain-containing protein</fullName>
    </submittedName>
</protein>
<dbReference type="Proteomes" id="UP000267027">
    <property type="component" value="Unassembled WGS sequence"/>
</dbReference>
<reference evidence="2 3" key="2">
    <citation type="submission" date="2018-11" db="EMBL/GenBank/DDBJ databases">
        <authorList>
            <consortium name="Pathogen Informatics"/>
        </authorList>
    </citation>
    <scope>NUCLEOTIDE SEQUENCE [LARGE SCALE GENOMIC DNA]</scope>
    <source>
        <strain evidence="2 3">Costa Rica</strain>
    </source>
</reference>
<feature type="region of interest" description="Disordered" evidence="1">
    <location>
        <begin position="38"/>
        <end position="96"/>
    </location>
</feature>
<dbReference type="WBParaSite" id="ACOC_0000174201-mRNA-1">
    <property type="protein sequence ID" value="ACOC_0000174201-mRNA-1"/>
    <property type="gene ID" value="ACOC_0000174201"/>
</dbReference>
<dbReference type="EMBL" id="UYYA01000284">
    <property type="protein sequence ID" value="VDM53328.1"/>
    <property type="molecule type" value="Genomic_DNA"/>
</dbReference>
<evidence type="ECO:0000313" key="3">
    <source>
        <dbReference type="Proteomes" id="UP000267027"/>
    </source>
</evidence>
<keyword evidence="3" id="KW-1185">Reference proteome</keyword>